<protein>
    <submittedName>
        <fullName evidence="1">Uncharacterized protein</fullName>
    </submittedName>
</protein>
<organism evidence="1 2">
    <name type="scientific">Microbacterium elymi</name>
    <dbReference type="NCBI Taxonomy" id="2909587"/>
    <lineage>
        <taxon>Bacteria</taxon>
        <taxon>Bacillati</taxon>
        <taxon>Actinomycetota</taxon>
        <taxon>Actinomycetes</taxon>
        <taxon>Micrococcales</taxon>
        <taxon>Microbacteriaceae</taxon>
        <taxon>Microbacterium</taxon>
    </lineage>
</organism>
<evidence type="ECO:0000313" key="1">
    <source>
        <dbReference type="EMBL" id="UUT35851.1"/>
    </source>
</evidence>
<dbReference type="Proteomes" id="UP001054811">
    <property type="component" value="Chromosome"/>
</dbReference>
<accession>A0ABY5NL60</accession>
<proteinExistence type="predicted"/>
<keyword evidence="2" id="KW-1185">Reference proteome</keyword>
<evidence type="ECO:0000313" key="2">
    <source>
        <dbReference type="Proteomes" id="UP001054811"/>
    </source>
</evidence>
<dbReference type="EMBL" id="CP091139">
    <property type="protein sequence ID" value="UUT35851.1"/>
    <property type="molecule type" value="Genomic_DNA"/>
</dbReference>
<dbReference type="RefSeq" id="WP_259612482.1">
    <property type="nucleotide sequence ID" value="NZ_CP091139.2"/>
</dbReference>
<sequence>MNVDLVAPAMTLPSASHSYDSAAPDVQVPCFAVSVDPTATVPDTVGVAAVSGRVVTAAVDAETRDTGR</sequence>
<reference evidence="1" key="1">
    <citation type="submission" date="2022-01" db="EMBL/GenBank/DDBJ databases">
        <title>Microbacterium eymi and Microbacterium rhizovicinus sp. nov., isolated from the rhizospheric soil of Elymus tsukushiensis, a plant native to the Dokdo Islands, Republic of Korea.</title>
        <authorList>
            <person name="Hwang Y.J."/>
        </authorList>
    </citation>
    <scope>NUCLEOTIDE SEQUENCE</scope>
    <source>
        <strain evidence="1">KUDC0405</strain>
    </source>
</reference>
<gene>
    <name evidence="1" type="ORF">L2X98_22015</name>
</gene>
<name>A0ABY5NL60_9MICO</name>